<dbReference type="SUPFAM" id="SSF49584">
    <property type="entry name" value="Periplasmic chaperone C-domain"/>
    <property type="match status" value="1"/>
</dbReference>
<dbReference type="SUPFAM" id="SSF49354">
    <property type="entry name" value="PapD-like"/>
    <property type="match status" value="1"/>
</dbReference>
<gene>
    <name evidence="12" type="ORF">ACFPM8_15520</name>
</gene>
<dbReference type="EMBL" id="JBHSMT010000026">
    <property type="protein sequence ID" value="MFC5475369.1"/>
    <property type="molecule type" value="Genomic_DNA"/>
</dbReference>
<keyword evidence="3" id="KW-1029">Fimbrium biogenesis</keyword>
<dbReference type="InterPro" id="IPR050643">
    <property type="entry name" value="Periplasmic_pilus_chap"/>
</dbReference>
<comment type="caution">
    <text evidence="12">The sequence shown here is derived from an EMBL/GenBank/DDBJ whole genome shotgun (WGS) entry which is preliminary data.</text>
</comment>
<evidence type="ECO:0000313" key="12">
    <source>
        <dbReference type="EMBL" id="MFC5475369.1"/>
    </source>
</evidence>
<dbReference type="PROSITE" id="PS00635">
    <property type="entry name" value="PILI_CHAPERONE"/>
    <property type="match status" value="1"/>
</dbReference>
<evidence type="ECO:0000256" key="1">
    <source>
        <dbReference type="ARBA" id="ARBA00004418"/>
    </source>
</evidence>
<dbReference type="InterPro" id="IPR008962">
    <property type="entry name" value="PapD-like_sf"/>
</dbReference>
<dbReference type="InterPro" id="IPR036316">
    <property type="entry name" value="Pili_assmbl_chap_C_dom_sf"/>
</dbReference>
<dbReference type="RefSeq" id="WP_378998578.1">
    <property type="nucleotide sequence ID" value="NZ_JBHSMT010000026.1"/>
</dbReference>
<evidence type="ECO:0000256" key="6">
    <source>
        <dbReference type="ARBA" id="ARBA00023186"/>
    </source>
</evidence>
<evidence type="ECO:0000256" key="8">
    <source>
        <dbReference type="RuleBase" id="RU003918"/>
    </source>
</evidence>
<comment type="similarity">
    <text evidence="2 8">Belongs to the periplasmic pilus chaperone family.</text>
</comment>
<dbReference type="InterPro" id="IPR013783">
    <property type="entry name" value="Ig-like_fold"/>
</dbReference>
<reference evidence="13" key="1">
    <citation type="journal article" date="2019" name="Int. J. Syst. Evol. Microbiol.">
        <title>The Global Catalogue of Microorganisms (GCM) 10K type strain sequencing project: providing services to taxonomists for standard genome sequencing and annotation.</title>
        <authorList>
            <consortium name="The Broad Institute Genomics Platform"/>
            <consortium name="The Broad Institute Genome Sequencing Center for Infectious Disease"/>
            <person name="Wu L."/>
            <person name="Ma J."/>
        </authorList>
    </citation>
    <scope>NUCLEOTIDE SEQUENCE [LARGE SCALE GENOMIC DNA]</scope>
    <source>
        <strain evidence="13">JCM 17066</strain>
    </source>
</reference>
<feature type="domain" description="Pili assembly chaperone C-terminal" evidence="11">
    <location>
        <begin position="171"/>
        <end position="231"/>
    </location>
</feature>
<evidence type="ECO:0000256" key="3">
    <source>
        <dbReference type="ARBA" id="ARBA00022558"/>
    </source>
</evidence>
<evidence type="ECO:0000256" key="7">
    <source>
        <dbReference type="ARBA" id="ARBA00023319"/>
    </source>
</evidence>
<comment type="subcellular location">
    <subcellularLocation>
        <location evidence="1 8">Periplasm</location>
    </subcellularLocation>
</comment>
<feature type="chain" id="PRO_5047500781" evidence="9">
    <location>
        <begin position="31"/>
        <end position="241"/>
    </location>
</feature>
<evidence type="ECO:0000256" key="9">
    <source>
        <dbReference type="SAM" id="SignalP"/>
    </source>
</evidence>
<evidence type="ECO:0000259" key="11">
    <source>
        <dbReference type="Pfam" id="PF02753"/>
    </source>
</evidence>
<dbReference type="InterPro" id="IPR016148">
    <property type="entry name" value="Pili_assmbl_chaperone_C"/>
</dbReference>
<keyword evidence="5" id="KW-0574">Periplasm</keyword>
<protein>
    <submittedName>
        <fullName evidence="12">Molecular chaperone</fullName>
    </submittedName>
</protein>
<keyword evidence="13" id="KW-1185">Reference proteome</keyword>
<evidence type="ECO:0000313" key="13">
    <source>
        <dbReference type="Proteomes" id="UP001596045"/>
    </source>
</evidence>
<keyword evidence="7" id="KW-0393">Immunoglobulin domain</keyword>
<accession>A0ABW0MB12</accession>
<keyword evidence="4 9" id="KW-0732">Signal</keyword>
<name>A0ABW0MB12_9BURK</name>
<dbReference type="PANTHER" id="PTHR30251">
    <property type="entry name" value="PILUS ASSEMBLY CHAPERONE"/>
    <property type="match status" value="1"/>
</dbReference>
<dbReference type="InterPro" id="IPR018046">
    <property type="entry name" value="Pili_assmbl_chaperone_CS"/>
</dbReference>
<dbReference type="Pfam" id="PF02753">
    <property type="entry name" value="PapD_C"/>
    <property type="match status" value="1"/>
</dbReference>
<feature type="domain" description="Pili assembly chaperone N-terminal" evidence="10">
    <location>
        <begin position="31"/>
        <end position="144"/>
    </location>
</feature>
<dbReference type="InterPro" id="IPR001829">
    <property type="entry name" value="Pili_assmbl_chaperone_bac"/>
</dbReference>
<evidence type="ECO:0000256" key="4">
    <source>
        <dbReference type="ARBA" id="ARBA00022729"/>
    </source>
</evidence>
<sequence length="241" mass="25978">MHKCFMALARGPLPVAAILALTSLLPSAHAGIVVGGTRVVFEGGKRETSISVNNKGDLPYIVQAWVEDADNQPPFLVTPPMSRLEGEKESLLRIICVKCDQLPSDKESVFWLSIKEIPPMVDGDNVLQLAVRTRIKLFYRPRDLKGNVGDAPLQLAWTIGQAADGAATLEVNNPTPYFVSFSKLTATGASGEQNIKARMLAPFGKDSYPLDRGMVATAVSFSTINDYGADVDSPAVPIKSH</sequence>
<dbReference type="PRINTS" id="PR00969">
    <property type="entry name" value="CHAPERONPILI"/>
</dbReference>
<dbReference type="InterPro" id="IPR016147">
    <property type="entry name" value="Pili_assmbl_chaperone_N"/>
</dbReference>
<evidence type="ECO:0000256" key="2">
    <source>
        <dbReference type="ARBA" id="ARBA00007399"/>
    </source>
</evidence>
<evidence type="ECO:0000259" key="10">
    <source>
        <dbReference type="Pfam" id="PF00345"/>
    </source>
</evidence>
<dbReference type="Proteomes" id="UP001596045">
    <property type="component" value="Unassembled WGS sequence"/>
</dbReference>
<dbReference type="Gene3D" id="2.60.40.10">
    <property type="entry name" value="Immunoglobulins"/>
    <property type="match status" value="2"/>
</dbReference>
<evidence type="ECO:0000256" key="5">
    <source>
        <dbReference type="ARBA" id="ARBA00022764"/>
    </source>
</evidence>
<proteinExistence type="inferred from homology"/>
<dbReference type="Pfam" id="PF00345">
    <property type="entry name" value="PapD_N"/>
    <property type="match status" value="1"/>
</dbReference>
<dbReference type="PANTHER" id="PTHR30251:SF2">
    <property type="entry name" value="FIMBRIAL CHAPERONE YADV-RELATED"/>
    <property type="match status" value="1"/>
</dbReference>
<keyword evidence="6 8" id="KW-0143">Chaperone</keyword>
<organism evidence="12 13">
    <name type="scientific">Paraherbaspirillum soli</name>
    <dbReference type="NCBI Taxonomy" id="631222"/>
    <lineage>
        <taxon>Bacteria</taxon>
        <taxon>Pseudomonadati</taxon>
        <taxon>Pseudomonadota</taxon>
        <taxon>Betaproteobacteria</taxon>
        <taxon>Burkholderiales</taxon>
        <taxon>Oxalobacteraceae</taxon>
        <taxon>Paraherbaspirillum</taxon>
    </lineage>
</organism>
<feature type="signal peptide" evidence="9">
    <location>
        <begin position="1"/>
        <end position="30"/>
    </location>
</feature>